<dbReference type="InterPro" id="IPR014001">
    <property type="entry name" value="Helicase_ATP-bd"/>
</dbReference>
<feature type="domain" description="Helicase ATP-binding" evidence="18">
    <location>
        <begin position="367"/>
        <end position="643"/>
    </location>
</feature>
<organism evidence="20 21">
    <name type="scientific">Aquilegia coerulea</name>
    <name type="common">Rocky mountain columbine</name>
    <dbReference type="NCBI Taxonomy" id="218851"/>
    <lineage>
        <taxon>Eukaryota</taxon>
        <taxon>Viridiplantae</taxon>
        <taxon>Streptophyta</taxon>
        <taxon>Embryophyta</taxon>
        <taxon>Tracheophyta</taxon>
        <taxon>Spermatophyta</taxon>
        <taxon>Magnoliopsida</taxon>
        <taxon>Ranunculales</taxon>
        <taxon>Ranunculaceae</taxon>
        <taxon>Thalictroideae</taxon>
        <taxon>Aquilegia</taxon>
    </lineage>
</organism>
<evidence type="ECO:0000256" key="5">
    <source>
        <dbReference type="ARBA" id="ARBA00022771"/>
    </source>
</evidence>
<keyword evidence="7" id="KW-0347">Helicase</keyword>
<feature type="domain" description="RING-type" evidence="17">
    <location>
        <begin position="800"/>
        <end position="839"/>
    </location>
</feature>
<evidence type="ECO:0000259" key="19">
    <source>
        <dbReference type="PROSITE" id="PS51194"/>
    </source>
</evidence>
<dbReference type="InterPro" id="IPR013083">
    <property type="entry name" value="Znf_RING/FYVE/PHD"/>
</dbReference>
<dbReference type="GO" id="GO:0004386">
    <property type="term" value="F:helicase activity"/>
    <property type="evidence" value="ECO:0007669"/>
    <property type="project" value="UniProtKB-KW"/>
</dbReference>
<evidence type="ECO:0000256" key="9">
    <source>
        <dbReference type="ARBA" id="ARBA00022840"/>
    </source>
</evidence>
<keyword evidence="13" id="KW-0804">Transcription</keyword>
<dbReference type="Pfam" id="PF00271">
    <property type="entry name" value="Helicase_C"/>
    <property type="match status" value="1"/>
</dbReference>
<dbReference type="InterPro" id="IPR049730">
    <property type="entry name" value="SNF2/RAD54-like_C"/>
</dbReference>
<keyword evidence="8" id="KW-0862">Zinc</keyword>
<dbReference type="AlphaFoldDB" id="A0A2G5CGZ0"/>
<evidence type="ECO:0000256" key="7">
    <source>
        <dbReference type="ARBA" id="ARBA00022806"/>
    </source>
</evidence>
<keyword evidence="5 15" id="KW-0863">Zinc-finger</keyword>
<dbReference type="STRING" id="218851.A0A2G5CGZ0"/>
<dbReference type="SUPFAM" id="SSF52540">
    <property type="entry name" value="P-loop containing nucleoside triphosphate hydrolases"/>
    <property type="match status" value="2"/>
</dbReference>
<dbReference type="SMART" id="SM00490">
    <property type="entry name" value="HELICc"/>
    <property type="match status" value="1"/>
</dbReference>
<dbReference type="PROSITE" id="PS50089">
    <property type="entry name" value="ZF_RING_2"/>
    <property type="match status" value="1"/>
</dbReference>
<accession>A0A2G5CGZ0</accession>
<evidence type="ECO:0000256" key="10">
    <source>
        <dbReference type="ARBA" id="ARBA00022853"/>
    </source>
</evidence>
<keyword evidence="11" id="KW-0805">Transcription regulation</keyword>
<evidence type="ECO:0000313" key="20">
    <source>
        <dbReference type="EMBL" id="PIA30529.1"/>
    </source>
</evidence>
<dbReference type="InterPro" id="IPR001650">
    <property type="entry name" value="Helicase_C-like"/>
</dbReference>
<dbReference type="CDD" id="cd18008">
    <property type="entry name" value="DEXDc_SHPRH-like"/>
    <property type="match status" value="1"/>
</dbReference>
<dbReference type="GO" id="GO:0080188">
    <property type="term" value="P:gene silencing by siRNA-directed DNA methylation"/>
    <property type="evidence" value="ECO:0007669"/>
    <property type="project" value="UniProtKB-ARBA"/>
</dbReference>
<dbReference type="GO" id="GO:0008270">
    <property type="term" value="F:zinc ion binding"/>
    <property type="evidence" value="ECO:0007669"/>
    <property type="project" value="UniProtKB-KW"/>
</dbReference>
<comment type="similarity">
    <text evidence="2">Belongs to the SNF2/RAD54 helicase family. RAD16 subfamily.</text>
</comment>
<feature type="region of interest" description="Disordered" evidence="16">
    <location>
        <begin position="105"/>
        <end position="140"/>
    </location>
</feature>
<feature type="compositionally biased region" description="Polar residues" evidence="16">
    <location>
        <begin position="105"/>
        <end position="131"/>
    </location>
</feature>
<dbReference type="InterPro" id="IPR018957">
    <property type="entry name" value="Znf_C3HC4_RING-type"/>
</dbReference>
<reference evidence="20 21" key="1">
    <citation type="submission" date="2017-09" db="EMBL/GenBank/DDBJ databases">
        <title>WGS assembly of Aquilegia coerulea Goldsmith.</title>
        <authorList>
            <person name="Hodges S."/>
            <person name="Kramer E."/>
            <person name="Nordborg M."/>
            <person name="Tomkins J."/>
            <person name="Borevitz J."/>
            <person name="Derieg N."/>
            <person name="Yan J."/>
            <person name="Mihaltcheva S."/>
            <person name="Hayes R.D."/>
            <person name="Rokhsar D."/>
        </authorList>
    </citation>
    <scope>NUCLEOTIDE SEQUENCE [LARGE SCALE GENOMIC DNA]</scope>
    <source>
        <strain evidence="21">cv. Goldsmith</strain>
    </source>
</reference>
<evidence type="ECO:0000256" key="8">
    <source>
        <dbReference type="ARBA" id="ARBA00022833"/>
    </source>
</evidence>
<dbReference type="PANTHER" id="PTHR45626:SF24">
    <property type="entry name" value="HELICASE-LIKE TRANSCRIPTION FACTOR CHR28-RELATED"/>
    <property type="match status" value="1"/>
</dbReference>
<keyword evidence="3" id="KW-0479">Metal-binding</keyword>
<dbReference type="GO" id="GO:0005634">
    <property type="term" value="C:nucleus"/>
    <property type="evidence" value="ECO:0007669"/>
    <property type="project" value="UniProtKB-SubCell"/>
</dbReference>
<keyword evidence="21" id="KW-1185">Reference proteome</keyword>
<keyword evidence="10" id="KW-0156">Chromatin regulator</keyword>
<evidence type="ECO:0000256" key="4">
    <source>
        <dbReference type="ARBA" id="ARBA00022741"/>
    </source>
</evidence>
<dbReference type="OrthoDB" id="448448at2759"/>
<keyword evidence="9" id="KW-0067">ATP-binding</keyword>
<gene>
    <name evidence="20" type="ORF">AQUCO_05500070v1</name>
</gene>
<dbReference type="FunFam" id="3.40.50.10810:FF:000071">
    <property type="entry name" value="SNF2 domain-containing protein / helicase domain-containing protein / zinc finger protein-like protein"/>
    <property type="match status" value="1"/>
</dbReference>
<dbReference type="InterPro" id="IPR027417">
    <property type="entry name" value="P-loop_NTPase"/>
</dbReference>
<protein>
    <recommendedName>
        <fullName evidence="22">Helicase-like transcription factor CHR28</fullName>
    </recommendedName>
</protein>
<feature type="compositionally biased region" description="Basic residues" evidence="16">
    <location>
        <begin position="551"/>
        <end position="568"/>
    </location>
</feature>
<evidence type="ECO:0000256" key="15">
    <source>
        <dbReference type="PROSITE-ProRule" id="PRU00175"/>
    </source>
</evidence>
<dbReference type="SMART" id="SM00487">
    <property type="entry name" value="DEXDc"/>
    <property type="match status" value="1"/>
</dbReference>
<dbReference type="InterPro" id="IPR017907">
    <property type="entry name" value="Znf_RING_CS"/>
</dbReference>
<evidence type="ECO:0000256" key="13">
    <source>
        <dbReference type="ARBA" id="ARBA00023163"/>
    </source>
</evidence>
<dbReference type="FunCoup" id="A0A2G5CGZ0">
    <property type="interactions" value="1591"/>
</dbReference>
<dbReference type="InterPro" id="IPR001841">
    <property type="entry name" value="Znf_RING"/>
</dbReference>
<feature type="domain" description="Helicase C-terminal" evidence="19">
    <location>
        <begin position="904"/>
        <end position="1079"/>
    </location>
</feature>
<dbReference type="InParanoid" id="A0A2G5CGZ0"/>
<feature type="compositionally biased region" description="Polar residues" evidence="16">
    <location>
        <begin position="221"/>
        <end position="247"/>
    </location>
</feature>
<dbReference type="FunFam" id="3.40.50.10810:FF:000068">
    <property type="entry name" value="SNF2 domain-containing protein / helicase domain-containing protein / zinc finger protein-like protein"/>
    <property type="match status" value="1"/>
</dbReference>
<evidence type="ECO:0000256" key="6">
    <source>
        <dbReference type="ARBA" id="ARBA00022801"/>
    </source>
</evidence>
<evidence type="ECO:0000313" key="21">
    <source>
        <dbReference type="Proteomes" id="UP000230069"/>
    </source>
</evidence>
<name>A0A2G5CGZ0_AQUCA</name>
<dbReference type="Gene3D" id="3.40.50.300">
    <property type="entry name" value="P-loop containing nucleotide triphosphate hydrolases"/>
    <property type="match status" value="1"/>
</dbReference>
<dbReference type="PROSITE" id="PS00518">
    <property type="entry name" value="ZF_RING_1"/>
    <property type="match status" value="1"/>
</dbReference>
<keyword evidence="12" id="KW-0238">DNA-binding</keyword>
<sequence>MPDHVNPLHDICDLTCKCCTFLSGWVSSFIVRHVPVLFVKPGENCHSKFSIQVENRLTAMAQMDPIDILSSDSDNETEPVRGNELSLPMGSAASSMTRKLPLWHSTSTTKHNGYSGSSRSQQLPERTSSSAERPESYNHLSVDEYQKLPSSIYRGTSPNQHMSLVGDPKSSKANMKSVHMDNGLYIEDLDKSVSSSYKDRLGNGYGNVSQHPLKRSLPPSFHSSASTAKAQASMGNGGNFKSSDAHNKSYQSFDTNSIDRKVHTTNNFGGKNSDEVYMYEHSGSRLLPPSLMHDKLLPCSQSAGSSNSAYNPGGTEDRPTDDERLVFQAAVQNLSQPKVEVDLPDGLLAVPLMRHQKIALAWLSQKETTSVHCLGGILADDQGLGKTISMIALILLQKYLQSMSTTDDLQTVKTEAFNLDDDDEGISESVDLNQSVKSDEIKPVLKVSGVVPTFHKGRPAAGTLVVCPASVLRQWARELDDKVTDNAKLSVLIYHGGTRTKDPVELAKHDVVVTTYSIVANEVPKQPLVDDDDEDQKDGEKYGLSSEFSNNKKRKKAPNANKKGKKGRKGLDSSSIDCGGGTLAKVGWFRVILDEAQTIKNHRTQVARACCGLRAKRRWCLSGTPIQNTIDDLFSYFRFLKYDPYSVYKSFCSSIKYPISKNSAHGYKKLQAVLKTIMLRRTKGTLLDGEPIINLPPKSISLMKVDFSIEERSFYSKLEADSRSQFKVFFVTGICCSWHGEPKLCKHSFDAFATSPACDHPLLVKGDMSDFVGKASVEMAKRLPRELLLNLLNLLEDPICSLCGDPPEQAVVTMCGHVFCYQCVSDYLTGDDNFCPAHECKEQLGTDVVFAKATLRNCITGYSHDDTTSSSEGTDKTLVLQDMYTSSKIRAALEILEKHCKLKKFSNKYLECSDFDDCVATNSCQAERSVKAIVFSQWTGMLNLVENSLKNTCIRYRRFDGTMSLASRDKAVKDFNNDPEVTVMLMSLKAGNLGLNMVAACHVILLDLWWNPTTEDQAVDRAHRIGQTRPVTVSRLTITDTVEDRILALQEEKRKMVASAFGEDQMGGSSTRLTVEDLRYLFMV</sequence>
<dbReference type="Pfam" id="PF00097">
    <property type="entry name" value="zf-C3HC4"/>
    <property type="match status" value="1"/>
</dbReference>
<dbReference type="InterPro" id="IPR000330">
    <property type="entry name" value="SNF2_N"/>
</dbReference>
<dbReference type="PROSITE" id="PS51192">
    <property type="entry name" value="HELICASE_ATP_BIND_1"/>
    <property type="match status" value="1"/>
</dbReference>
<dbReference type="Gene3D" id="3.40.50.10810">
    <property type="entry name" value="Tandem AAA-ATPase domain"/>
    <property type="match status" value="3"/>
</dbReference>
<proteinExistence type="inferred from homology"/>
<evidence type="ECO:0000256" key="1">
    <source>
        <dbReference type="ARBA" id="ARBA00004123"/>
    </source>
</evidence>
<dbReference type="GO" id="GO:0016787">
    <property type="term" value="F:hydrolase activity"/>
    <property type="evidence" value="ECO:0007669"/>
    <property type="project" value="UniProtKB-KW"/>
</dbReference>
<feature type="region of interest" description="Disordered" evidence="16">
    <location>
        <begin position="219"/>
        <end position="247"/>
    </location>
</feature>
<evidence type="ECO:0000259" key="18">
    <source>
        <dbReference type="PROSITE" id="PS51192"/>
    </source>
</evidence>
<evidence type="ECO:0000259" key="17">
    <source>
        <dbReference type="PROSITE" id="PS50089"/>
    </source>
</evidence>
<keyword evidence="4" id="KW-0547">Nucleotide-binding</keyword>
<dbReference type="GO" id="GO:0005524">
    <property type="term" value="F:ATP binding"/>
    <property type="evidence" value="ECO:0007669"/>
    <property type="project" value="UniProtKB-KW"/>
</dbReference>
<dbReference type="GO" id="GO:0008094">
    <property type="term" value="F:ATP-dependent activity, acting on DNA"/>
    <property type="evidence" value="ECO:0007669"/>
    <property type="project" value="TreeGrafter"/>
</dbReference>
<keyword evidence="6" id="KW-0378">Hydrolase</keyword>
<dbReference type="GO" id="GO:0006281">
    <property type="term" value="P:DNA repair"/>
    <property type="evidence" value="ECO:0007669"/>
    <property type="project" value="TreeGrafter"/>
</dbReference>
<evidence type="ECO:0000256" key="3">
    <source>
        <dbReference type="ARBA" id="ARBA00022723"/>
    </source>
</evidence>
<dbReference type="SUPFAM" id="SSF57850">
    <property type="entry name" value="RING/U-box"/>
    <property type="match status" value="1"/>
</dbReference>
<feature type="region of interest" description="Disordered" evidence="16">
    <location>
        <begin position="525"/>
        <end position="573"/>
    </location>
</feature>
<evidence type="ECO:0000256" key="12">
    <source>
        <dbReference type="ARBA" id="ARBA00023125"/>
    </source>
</evidence>
<comment type="subcellular location">
    <subcellularLocation>
        <location evidence="1">Nucleus</location>
    </subcellularLocation>
</comment>
<evidence type="ECO:0000256" key="14">
    <source>
        <dbReference type="ARBA" id="ARBA00023242"/>
    </source>
</evidence>
<dbReference type="Gene3D" id="3.30.40.10">
    <property type="entry name" value="Zinc/RING finger domain, C3HC4 (zinc finger)"/>
    <property type="match status" value="1"/>
</dbReference>
<dbReference type="PANTHER" id="PTHR45626">
    <property type="entry name" value="TRANSCRIPTION TERMINATION FACTOR 2-RELATED"/>
    <property type="match status" value="1"/>
</dbReference>
<feature type="region of interest" description="Disordered" evidence="16">
    <location>
        <begin position="70"/>
        <end position="91"/>
    </location>
</feature>
<dbReference type="EMBL" id="KZ305072">
    <property type="protein sequence ID" value="PIA30529.1"/>
    <property type="molecule type" value="Genomic_DNA"/>
</dbReference>
<dbReference type="InterPro" id="IPR038718">
    <property type="entry name" value="SNF2-like_sf"/>
</dbReference>
<evidence type="ECO:0000256" key="11">
    <source>
        <dbReference type="ARBA" id="ARBA00023015"/>
    </source>
</evidence>
<evidence type="ECO:0000256" key="2">
    <source>
        <dbReference type="ARBA" id="ARBA00008438"/>
    </source>
</evidence>
<dbReference type="GO" id="GO:0003677">
    <property type="term" value="F:DNA binding"/>
    <property type="evidence" value="ECO:0007669"/>
    <property type="project" value="UniProtKB-KW"/>
</dbReference>
<dbReference type="InterPro" id="IPR050628">
    <property type="entry name" value="SNF2_RAD54_helicase_TF"/>
</dbReference>
<dbReference type="Pfam" id="PF00176">
    <property type="entry name" value="SNF2-rel_dom"/>
    <property type="match status" value="1"/>
</dbReference>
<dbReference type="SMART" id="SM00184">
    <property type="entry name" value="RING"/>
    <property type="match status" value="1"/>
</dbReference>
<dbReference type="PROSITE" id="PS51194">
    <property type="entry name" value="HELICASE_CTER"/>
    <property type="match status" value="1"/>
</dbReference>
<evidence type="ECO:0008006" key="22">
    <source>
        <dbReference type="Google" id="ProtNLM"/>
    </source>
</evidence>
<dbReference type="CDD" id="cd18793">
    <property type="entry name" value="SF2_C_SNF"/>
    <property type="match status" value="1"/>
</dbReference>
<keyword evidence="14" id="KW-0539">Nucleus</keyword>
<dbReference type="Proteomes" id="UP000230069">
    <property type="component" value="Unassembled WGS sequence"/>
</dbReference>
<evidence type="ECO:0000256" key="16">
    <source>
        <dbReference type="SAM" id="MobiDB-lite"/>
    </source>
</evidence>